<dbReference type="Proteomes" id="UP000323300">
    <property type="component" value="Unassembled WGS sequence"/>
</dbReference>
<evidence type="ECO:0000256" key="5">
    <source>
        <dbReference type="RuleBase" id="RU363041"/>
    </source>
</evidence>
<dbReference type="AlphaFoldDB" id="A0A1I4DHL4"/>
<feature type="transmembrane region" description="Helical" evidence="5">
    <location>
        <begin position="40"/>
        <end position="64"/>
    </location>
</feature>
<sequence>MADFSAEYLAVVALIFFLAGIVKGVTGMGLPTVSMGLLGAFMPAVTAASLLIVPSFITNVWQLFSGPSFGRLIKRLWPMMLCIVAGTIAGASLLTSGNQQLATTGLGAALVVYAASVF</sequence>
<comment type="similarity">
    <text evidence="5">Belongs to the 4-toluene sulfonate uptake permease (TSUP) (TC 2.A.102) family.</text>
</comment>
<dbReference type="InterPro" id="IPR002781">
    <property type="entry name" value="TM_pro_TauE-like"/>
</dbReference>
<evidence type="ECO:0000256" key="2">
    <source>
        <dbReference type="ARBA" id="ARBA00022692"/>
    </source>
</evidence>
<evidence type="ECO:0000256" key="1">
    <source>
        <dbReference type="ARBA" id="ARBA00004141"/>
    </source>
</evidence>
<evidence type="ECO:0000313" key="6">
    <source>
        <dbReference type="EMBL" id="SFK91977.1"/>
    </source>
</evidence>
<evidence type="ECO:0000256" key="3">
    <source>
        <dbReference type="ARBA" id="ARBA00022989"/>
    </source>
</evidence>
<feature type="transmembrane region" description="Helical" evidence="5">
    <location>
        <begin position="100"/>
        <end position="117"/>
    </location>
</feature>
<keyword evidence="4 5" id="KW-0472">Membrane</keyword>
<organism evidence="6 7">
    <name type="scientific">Neomesorhizobium albiziae</name>
    <dbReference type="NCBI Taxonomy" id="335020"/>
    <lineage>
        <taxon>Bacteria</taxon>
        <taxon>Pseudomonadati</taxon>
        <taxon>Pseudomonadota</taxon>
        <taxon>Alphaproteobacteria</taxon>
        <taxon>Hyphomicrobiales</taxon>
        <taxon>Phyllobacteriaceae</taxon>
        <taxon>Neomesorhizobium</taxon>
    </lineage>
</organism>
<evidence type="ECO:0000256" key="4">
    <source>
        <dbReference type="ARBA" id="ARBA00023136"/>
    </source>
</evidence>
<comment type="subcellular location">
    <subcellularLocation>
        <location evidence="5">Cell membrane</location>
        <topology evidence="5">Multi-pass membrane protein</topology>
    </subcellularLocation>
    <subcellularLocation>
        <location evidence="1">Membrane</location>
        <topology evidence="1">Multi-pass membrane protein</topology>
    </subcellularLocation>
</comment>
<protein>
    <recommendedName>
        <fullName evidence="5">Probable membrane transporter protein</fullName>
    </recommendedName>
</protein>
<name>A0A1I4DHL4_9HYPH</name>
<evidence type="ECO:0000313" key="7">
    <source>
        <dbReference type="Proteomes" id="UP000323300"/>
    </source>
</evidence>
<gene>
    <name evidence="6" type="ORF">SAMN04488498_11770</name>
</gene>
<dbReference type="Pfam" id="PF01925">
    <property type="entry name" value="TauE"/>
    <property type="match status" value="1"/>
</dbReference>
<feature type="transmembrane region" description="Helical" evidence="5">
    <location>
        <begin position="76"/>
        <end position="94"/>
    </location>
</feature>
<keyword evidence="7" id="KW-1185">Reference proteome</keyword>
<accession>A0A1I4DHL4</accession>
<reference evidence="6 7" key="1">
    <citation type="submission" date="2016-10" db="EMBL/GenBank/DDBJ databases">
        <authorList>
            <person name="Varghese N."/>
            <person name="Submissions S."/>
        </authorList>
    </citation>
    <scope>NUCLEOTIDE SEQUENCE [LARGE SCALE GENOMIC DNA]</scope>
    <source>
        <strain evidence="6 7">DSM 21822</strain>
    </source>
</reference>
<proteinExistence type="inferred from homology"/>
<keyword evidence="3 5" id="KW-1133">Transmembrane helix</keyword>
<dbReference type="EMBL" id="FOSL01000017">
    <property type="protein sequence ID" value="SFK91977.1"/>
    <property type="molecule type" value="Genomic_DNA"/>
</dbReference>
<keyword evidence="2 5" id="KW-0812">Transmembrane</keyword>
<keyword evidence="5" id="KW-1003">Cell membrane</keyword>
<dbReference type="GO" id="GO:0005886">
    <property type="term" value="C:plasma membrane"/>
    <property type="evidence" value="ECO:0007669"/>
    <property type="project" value="UniProtKB-SubCell"/>
</dbReference>